<accession>A0AAE0SLV3</accession>
<protein>
    <submittedName>
        <fullName evidence="3">Uncharacterized protein</fullName>
    </submittedName>
</protein>
<reference evidence="3" key="1">
    <citation type="journal article" date="2021" name="Genome Biol. Evol.">
        <title>A High-Quality Reference Genome for a Parasitic Bivalve with Doubly Uniparental Inheritance (Bivalvia: Unionida).</title>
        <authorList>
            <person name="Smith C.H."/>
        </authorList>
    </citation>
    <scope>NUCLEOTIDE SEQUENCE</scope>
    <source>
        <strain evidence="3">CHS0354</strain>
    </source>
</reference>
<name>A0AAE0SLV3_9BIVA</name>
<keyword evidence="4" id="KW-1185">Reference proteome</keyword>
<evidence type="ECO:0000313" key="3">
    <source>
        <dbReference type="EMBL" id="KAK3593813.1"/>
    </source>
</evidence>
<feature type="region of interest" description="Disordered" evidence="1">
    <location>
        <begin position="1"/>
        <end position="27"/>
    </location>
</feature>
<dbReference type="AlphaFoldDB" id="A0AAE0SLV3"/>
<comment type="caution">
    <text evidence="3">The sequence shown here is derived from an EMBL/GenBank/DDBJ whole genome shotgun (WGS) entry which is preliminary data.</text>
</comment>
<evidence type="ECO:0000313" key="4">
    <source>
        <dbReference type="Proteomes" id="UP001195483"/>
    </source>
</evidence>
<dbReference type="Proteomes" id="UP001195483">
    <property type="component" value="Unassembled WGS sequence"/>
</dbReference>
<keyword evidence="2" id="KW-0472">Membrane</keyword>
<reference evidence="3" key="3">
    <citation type="submission" date="2023-05" db="EMBL/GenBank/DDBJ databases">
        <authorList>
            <person name="Smith C.H."/>
        </authorList>
    </citation>
    <scope>NUCLEOTIDE SEQUENCE</scope>
    <source>
        <strain evidence="3">CHS0354</strain>
        <tissue evidence="3">Mantle</tissue>
    </source>
</reference>
<reference evidence="3" key="2">
    <citation type="journal article" date="2021" name="Genome Biol. Evol.">
        <title>Developing a high-quality reference genome for a parasitic bivalve with doubly uniparental inheritance (Bivalvia: Unionida).</title>
        <authorList>
            <person name="Smith C.H."/>
        </authorList>
    </citation>
    <scope>NUCLEOTIDE SEQUENCE</scope>
    <source>
        <strain evidence="3">CHS0354</strain>
        <tissue evidence="3">Mantle</tissue>
    </source>
</reference>
<sequence>MSGRGKGGRGMACIAPDKQPQGPQSIPSSLGVGSGRLWGLAFLGRWLGFLFCADILAWSSLVFDIVYSQPMGL</sequence>
<keyword evidence="2" id="KW-1133">Transmembrane helix</keyword>
<dbReference type="EMBL" id="JAEAOA010000884">
    <property type="protein sequence ID" value="KAK3593813.1"/>
    <property type="molecule type" value="Genomic_DNA"/>
</dbReference>
<feature type="transmembrane region" description="Helical" evidence="2">
    <location>
        <begin position="46"/>
        <end position="67"/>
    </location>
</feature>
<evidence type="ECO:0000256" key="1">
    <source>
        <dbReference type="SAM" id="MobiDB-lite"/>
    </source>
</evidence>
<keyword evidence="2" id="KW-0812">Transmembrane</keyword>
<feature type="compositionally biased region" description="Gly residues" evidence="1">
    <location>
        <begin position="1"/>
        <end position="10"/>
    </location>
</feature>
<gene>
    <name evidence="3" type="ORF">CHS0354_014358</name>
</gene>
<organism evidence="3 4">
    <name type="scientific">Potamilus streckersoni</name>
    <dbReference type="NCBI Taxonomy" id="2493646"/>
    <lineage>
        <taxon>Eukaryota</taxon>
        <taxon>Metazoa</taxon>
        <taxon>Spiralia</taxon>
        <taxon>Lophotrochozoa</taxon>
        <taxon>Mollusca</taxon>
        <taxon>Bivalvia</taxon>
        <taxon>Autobranchia</taxon>
        <taxon>Heteroconchia</taxon>
        <taxon>Palaeoheterodonta</taxon>
        <taxon>Unionida</taxon>
        <taxon>Unionoidea</taxon>
        <taxon>Unionidae</taxon>
        <taxon>Ambleminae</taxon>
        <taxon>Lampsilini</taxon>
        <taxon>Potamilus</taxon>
    </lineage>
</organism>
<proteinExistence type="predicted"/>
<evidence type="ECO:0000256" key="2">
    <source>
        <dbReference type="SAM" id="Phobius"/>
    </source>
</evidence>